<sequence length="129" mass="14370">MILTRSLRSPSVLRDCVSPSLPGKEIPHEFRNLSNSPLSLEPTKKLDVACTTTLPTADLNLPQPRSGTDQTTRQAKTMFEKSAMISSSTETDVRLDMLGHTKWTGQNNGPEWTLMSRDVFYLLLHEAAL</sequence>
<comment type="caution">
    <text evidence="1">The sequence shown here is derived from an EMBL/GenBank/DDBJ whole genome shotgun (WGS) entry which is preliminary data.</text>
</comment>
<protein>
    <submittedName>
        <fullName evidence="1">Uncharacterized protein</fullName>
    </submittedName>
</protein>
<proteinExistence type="predicted"/>
<evidence type="ECO:0000313" key="1">
    <source>
        <dbReference type="EMBL" id="GFO23592.1"/>
    </source>
</evidence>
<accession>A0AAV4BW72</accession>
<dbReference type="Proteomes" id="UP000735302">
    <property type="component" value="Unassembled WGS sequence"/>
</dbReference>
<dbReference type="AlphaFoldDB" id="A0AAV4BW72"/>
<name>A0AAV4BW72_9GAST</name>
<gene>
    <name evidence="1" type="ORF">PoB_005009700</name>
</gene>
<evidence type="ECO:0000313" key="2">
    <source>
        <dbReference type="Proteomes" id="UP000735302"/>
    </source>
</evidence>
<dbReference type="EMBL" id="BLXT01005511">
    <property type="protein sequence ID" value="GFO23592.1"/>
    <property type="molecule type" value="Genomic_DNA"/>
</dbReference>
<organism evidence="1 2">
    <name type="scientific">Plakobranchus ocellatus</name>
    <dbReference type="NCBI Taxonomy" id="259542"/>
    <lineage>
        <taxon>Eukaryota</taxon>
        <taxon>Metazoa</taxon>
        <taxon>Spiralia</taxon>
        <taxon>Lophotrochozoa</taxon>
        <taxon>Mollusca</taxon>
        <taxon>Gastropoda</taxon>
        <taxon>Heterobranchia</taxon>
        <taxon>Euthyneura</taxon>
        <taxon>Panpulmonata</taxon>
        <taxon>Sacoglossa</taxon>
        <taxon>Placobranchoidea</taxon>
        <taxon>Plakobranchidae</taxon>
        <taxon>Plakobranchus</taxon>
    </lineage>
</organism>
<reference evidence="1 2" key="1">
    <citation type="journal article" date="2021" name="Elife">
        <title>Chloroplast acquisition without the gene transfer in kleptoplastic sea slugs, Plakobranchus ocellatus.</title>
        <authorList>
            <person name="Maeda T."/>
            <person name="Takahashi S."/>
            <person name="Yoshida T."/>
            <person name="Shimamura S."/>
            <person name="Takaki Y."/>
            <person name="Nagai Y."/>
            <person name="Toyoda A."/>
            <person name="Suzuki Y."/>
            <person name="Arimoto A."/>
            <person name="Ishii H."/>
            <person name="Satoh N."/>
            <person name="Nishiyama T."/>
            <person name="Hasebe M."/>
            <person name="Maruyama T."/>
            <person name="Minagawa J."/>
            <person name="Obokata J."/>
            <person name="Shigenobu S."/>
        </authorList>
    </citation>
    <scope>NUCLEOTIDE SEQUENCE [LARGE SCALE GENOMIC DNA]</scope>
</reference>
<keyword evidence="2" id="KW-1185">Reference proteome</keyword>